<dbReference type="PROSITE" id="PS50848">
    <property type="entry name" value="START"/>
    <property type="match status" value="1"/>
</dbReference>
<evidence type="ECO:0000313" key="3">
    <source>
        <dbReference type="Proteomes" id="UP001457282"/>
    </source>
</evidence>
<sequence length="174" mass="19643">MPTSTERSLMLMPSEDLLGPAHDLVGVTAKEVSSIVRRAKDELIFMATAGYPLWIASNSNAFHPETLNFGEYLRMSQRGIPAPFFQSEASRDIATIRARPITIVQTLMEIDQWLHMFCSMVTNAQTLEVLSPGEEESYKERKQVMSAEFVLTTPYMPAHEAQFVRYSHQQLDGS</sequence>
<dbReference type="EMBL" id="JBEDUW010000004">
    <property type="protein sequence ID" value="KAK9932620.1"/>
    <property type="molecule type" value="Genomic_DNA"/>
</dbReference>
<organism evidence="2 3">
    <name type="scientific">Rubus argutus</name>
    <name type="common">Southern blackberry</name>
    <dbReference type="NCBI Taxonomy" id="59490"/>
    <lineage>
        <taxon>Eukaryota</taxon>
        <taxon>Viridiplantae</taxon>
        <taxon>Streptophyta</taxon>
        <taxon>Embryophyta</taxon>
        <taxon>Tracheophyta</taxon>
        <taxon>Spermatophyta</taxon>
        <taxon>Magnoliopsida</taxon>
        <taxon>eudicotyledons</taxon>
        <taxon>Gunneridae</taxon>
        <taxon>Pentapetalae</taxon>
        <taxon>rosids</taxon>
        <taxon>fabids</taxon>
        <taxon>Rosales</taxon>
        <taxon>Rosaceae</taxon>
        <taxon>Rosoideae</taxon>
        <taxon>Rosoideae incertae sedis</taxon>
        <taxon>Rubus</taxon>
    </lineage>
</organism>
<dbReference type="PANTHER" id="PTHR45654:SF77">
    <property type="entry name" value="HOMEOBOX-LEUCINE ZIPPER PROTEIN MERISTEM L1"/>
    <property type="match status" value="1"/>
</dbReference>
<reference evidence="2 3" key="1">
    <citation type="journal article" date="2023" name="G3 (Bethesda)">
        <title>A chromosome-length genome assembly and annotation of blackberry (Rubus argutus, cv. 'Hillquist').</title>
        <authorList>
            <person name="Bruna T."/>
            <person name="Aryal R."/>
            <person name="Dudchenko O."/>
            <person name="Sargent D.J."/>
            <person name="Mead D."/>
            <person name="Buti M."/>
            <person name="Cavallini A."/>
            <person name="Hytonen T."/>
            <person name="Andres J."/>
            <person name="Pham M."/>
            <person name="Weisz D."/>
            <person name="Mascagni F."/>
            <person name="Usai G."/>
            <person name="Natali L."/>
            <person name="Bassil N."/>
            <person name="Fernandez G.E."/>
            <person name="Lomsadze A."/>
            <person name="Armour M."/>
            <person name="Olukolu B."/>
            <person name="Poorten T."/>
            <person name="Britton C."/>
            <person name="Davik J."/>
            <person name="Ashrafi H."/>
            <person name="Aiden E.L."/>
            <person name="Borodovsky M."/>
            <person name="Worthington M."/>
        </authorList>
    </citation>
    <scope>NUCLEOTIDE SEQUENCE [LARGE SCALE GENOMIC DNA]</scope>
    <source>
        <strain evidence="2">PI 553951</strain>
    </source>
</reference>
<feature type="domain" description="START" evidence="1">
    <location>
        <begin position="25"/>
        <end position="174"/>
    </location>
</feature>
<dbReference type="Proteomes" id="UP001457282">
    <property type="component" value="Unassembled WGS sequence"/>
</dbReference>
<evidence type="ECO:0000259" key="1">
    <source>
        <dbReference type="PROSITE" id="PS50848"/>
    </source>
</evidence>
<dbReference type="Pfam" id="PF01852">
    <property type="entry name" value="START"/>
    <property type="match status" value="1"/>
</dbReference>
<gene>
    <name evidence="2" type="ORF">M0R45_019848</name>
</gene>
<proteinExistence type="predicted"/>
<dbReference type="InterPro" id="IPR002913">
    <property type="entry name" value="START_lipid-bd_dom"/>
</dbReference>
<accession>A0AAW1X8A1</accession>
<keyword evidence="3" id="KW-1185">Reference proteome</keyword>
<dbReference type="InterPro" id="IPR042160">
    <property type="entry name" value="HD-Zip_IV"/>
</dbReference>
<name>A0AAW1X8A1_RUBAR</name>
<evidence type="ECO:0000313" key="2">
    <source>
        <dbReference type="EMBL" id="KAK9932620.1"/>
    </source>
</evidence>
<dbReference type="GO" id="GO:0008289">
    <property type="term" value="F:lipid binding"/>
    <property type="evidence" value="ECO:0007669"/>
    <property type="project" value="InterPro"/>
</dbReference>
<dbReference type="AlphaFoldDB" id="A0AAW1X8A1"/>
<dbReference type="GO" id="GO:0003677">
    <property type="term" value="F:DNA binding"/>
    <property type="evidence" value="ECO:0007669"/>
    <property type="project" value="UniProtKB-KW"/>
</dbReference>
<dbReference type="PANTHER" id="PTHR45654">
    <property type="entry name" value="HOMEOBOX-LEUCINE ZIPPER PROTEIN MERISTEM L1"/>
    <property type="match status" value="1"/>
</dbReference>
<comment type="caution">
    <text evidence="2">The sequence shown here is derived from an EMBL/GenBank/DDBJ whole genome shotgun (WGS) entry which is preliminary data.</text>
</comment>
<protein>
    <recommendedName>
        <fullName evidence="1">START domain-containing protein</fullName>
    </recommendedName>
</protein>